<protein>
    <recommendedName>
        <fullName evidence="1">Reverse transcriptase domain-containing protein</fullName>
    </recommendedName>
</protein>
<sequence length="937" mass="109009">KIATGNVRTLYRTGKTAQACKEMDAYHLDILRISECRWEGAGKIKLAAGRTIYFSGRQDGQHKEGVTVIVIKDTDKTVIEWDPVNERIIKICFNSHYAKLTIIQCYAPTNDHDRESKDNFYNALEDTIRKVPKHDVMVLIGDLNTKIRNDNTGRESIMGRQVLGVMNDNGERFINFCAENKLVIGGSIFQHKDNHKSNWTSPGGKTENQIDYIAINSKWRNSLMDIRGKRGADIGSNHTLVTAKIKLKLWKTKLKKHGTLFNCERLQRQDVRETFQSVLCNRLSLLADAPETHSVEEEWTRIKETFQIIGEKIGPKKRKQEAETWKCIKERKELKQTFLTVQHHEVEQKRQEYKEKDKEVKWRAKQDKRKYLEQKAEEAEKAAKLGDMGTLYKLTKFLSGMKKPTGTSVLKGKDGQILTKEKDKIKRWKEHFEEVLNRTPLEHPALLPRGNWQFEMEMGPTKEREIVQAIKKIKNGKASDENKITVEMIKAGMDTSVTILTNLFNKVWKEEKIPEDWKHGIIVKLPKKGDLSDCNNWWDITLLSTPGKIFSRILLERMKISAEKTIREEQAGFRENRSCMDNIVIRNIAKQCLEWNTTAYFNFIDFEKAFDSLHRESLWKILDLYGIPTKVVNILKGFYNGYSCIVRQDAVTSGVRQGCILSPFLFLLALDWVMIRTTTEKRGLQWGLPNTLEDIDFADDICLLSQKRELMQEKTDTLSESAQQIGLKVNIKKTKVMKLNVEREGPITCSGEDLEELQQFNYLGSILAADGDIEIEIQRRIGLVTNAFNTLLNIWKSKKIKTKTKLKLYKSNIRLVLLHAAGSWRTNKKLESRLHGFKSRCLRRILNIKYLMLKSETSPTQIDDVKTEIQRRRWCWIGHLLRMSNKRHLKHALTWTPQGKRNRGRPKGTWRNTVETERQRFDKTWSEFKWLAQDRRK</sequence>
<dbReference type="PROSITE" id="PS50878">
    <property type="entry name" value="RT_POL"/>
    <property type="match status" value="1"/>
</dbReference>
<dbReference type="InterPro" id="IPR043502">
    <property type="entry name" value="DNA/RNA_pol_sf"/>
</dbReference>
<evidence type="ECO:0000313" key="3">
    <source>
        <dbReference type="Proteomes" id="UP000008672"/>
    </source>
</evidence>
<dbReference type="Ensembl" id="ENSLACT00000016973.1">
    <property type="protein sequence ID" value="ENSLACP00000016854.1"/>
    <property type="gene ID" value="ENSLACG00000014846.1"/>
</dbReference>
<dbReference type="Pfam" id="PF00078">
    <property type="entry name" value="RVT_1"/>
    <property type="match status" value="1"/>
</dbReference>
<dbReference type="HOGENOM" id="CLU_000680_32_4_1"/>
<dbReference type="SUPFAM" id="SSF56672">
    <property type="entry name" value="DNA/RNA polymerases"/>
    <property type="match status" value="1"/>
</dbReference>
<organism evidence="2 3">
    <name type="scientific">Latimeria chalumnae</name>
    <name type="common">Coelacanth</name>
    <dbReference type="NCBI Taxonomy" id="7897"/>
    <lineage>
        <taxon>Eukaryota</taxon>
        <taxon>Metazoa</taxon>
        <taxon>Chordata</taxon>
        <taxon>Craniata</taxon>
        <taxon>Vertebrata</taxon>
        <taxon>Euteleostomi</taxon>
        <taxon>Coelacanthiformes</taxon>
        <taxon>Coelacanthidae</taxon>
        <taxon>Latimeria</taxon>
    </lineage>
</organism>
<dbReference type="Proteomes" id="UP000008672">
    <property type="component" value="Unassembled WGS sequence"/>
</dbReference>
<name>H3B4N3_LATCH</name>
<dbReference type="InParanoid" id="H3B4N3"/>
<dbReference type="InterPro" id="IPR036691">
    <property type="entry name" value="Endo/exonu/phosph_ase_sf"/>
</dbReference>
<dbReference type="eggNOG" id="KOG1075">
    <property type="taxonomic scope" value="Eukaryota"/>
</dbReference>
<proteinExistence type="predicted"/>
<reference evidence="3" key="1">
    <citation type="submission" date="2011-08" db="EMBL/GenBank/DDBJ databases">
        <title>The draft genome of Latimeria chalumnae.</title>
        <authorList>
            <person name="Di Palma F."/>
            <person name="Alfoldi J."/>
            <person name="Johnson J."/>
            <person name="Berlin A."/>
            <person name="Gnerre S."/>
            <person name="Jaffe D."/>
            <person name="MacCallum I."/>
            <person name="Young S."/>
            <person name="Walker B.J."/>
            <person name="Lander E."/>
            <person name="Lindblad-Toh K."/>
        </authorList>
    </citation>
    <scope>NUCLEOTIDE SEQUENCE [LARGE SCALE GENOMIC DNA]</scope>
    <source>
        <strain evidence="3">Wild caught</strain>
    </source>
</reference>
<dbReference type="Gene3D" id="3.60.10.10">
    <property type="entry name" value="Endonuclease/exonuclease/phosphatase"/>
    <property type="match status" value="1"/>
</dbReference>
<evidence type="ECO:0000259" key="1">
    <source>
        <dbReference type="PROSITE" id="PS50878"/>
    </source>
</evidence>
<dbReference type="InterPro" id="IPR000477">
    <property type="entry name" value="RT_dom"/>
</dbReference>
<dbReference type="OMA" id="EDIMSAN"/>
<dbReference type="SUPFAM" id="SSF56219">
    <property type="entry name" value="DNase I-like"/>
    <property type="match status" value="1"/>
</dbReference>
<dbReference type="EMBL" id="AFYH01088828">
    <property type="status" value="NOT_ANNOTATED_CDS"/>
    <property type="molecule type" value="Genomic_DNA"/>
</dbReference>
<dbReference type="CDD" id="cd09076">
    <property type="entry name" value="L1-EN"/>
    <property type="match status" value="1"/>
</dbReference>
<reference evidence="2" key="2">
    <citation type="submission" date="2025-08" db="UniProtKB">
        <authorList>
            <consortium name="Ensembl"/>
        </authorList>
    </citation>
    <scope>IDENTIFICATION</scope>
</reference>
<reference evidence="2" key="3">
    <citation type="submission" date="2025-09" db="UniProtKB">
        <authorList>
            <consortium name="Ensembl"/>
        </authorList>
    </citation>
    <scope>IDENTIFICATION</scope>
</reference>
<feature type="domain" description="Reverse transcriptase" evidence="1">
    <location>
        <begin position="506"/>
        <end position="767"/>
    </location>
</feature>
<dbReference type="GeneTree" id="ENSGT00940000163895"/>
<dbReference type="PANTHER" id="PTHR47027:SF25">
    <property type="entry name" value="REVERSE TRANSCRIPTASE DOMAIN-CONTAINING PROTEIN"/>
    <property type="match status" value="1"/>
</dbReference>
<dbReference type="PANTHER" id="PTHR47027">
    <property type="entry name" value="REVERSE TRANSCRIPTASE DOMAIN-CONTAINING PROTEIN"/>
    <property type="match status" value="1"/>
</dbReference>
<evidence type="ECO:0000313" key="2">
    <source>
        <dbReference type="Ensembl" id="ENSLACP00000016854.1"/>
    </source>
</evidence>
<dbReference type="CDD" id="cd01650">
    <property type="entry name" value="RT_nLTR_like"/>
    <property type="match status" value="1"/>
</dbReference>
<keyword evidence="3" id="KW-1185">Reference proteome</keyword>
<accession>H3B4N3</accession>
<dbReference type="STRING" id="7897.ENSLACP00000016854"/>
<dbReference type="AlphaFoldDB" id="H3B4N3"/>